<keyword evidence="2" id="KW-1185">Reference proteome</keyword>
<proteinExistence type="predicted"/>
<sequence length="371" mass="40408">MALSPASSLSSLTDDTPELTKDVDLENVYHLVSGVVRDLSLPGGSIFLPSEAQTEMEKIEKLLVGGACRPNHKVAVVGRTGMSFQLLFSNLSFLRAASPLSAADMGGACTSVVTEISYQEGSEAVATVLFKTRQQWETELRHLVTDVHDANNPDSLGKLANIYPDRQDLKKMGTVEKQEMLPEQSKELESSLIDNLLDDPAVKDKLGNTSTVSGTPKDIREKLKPFWAAATWPQGDYHSAAASETHLGTVDENTTVSSICFSCSNNSRAESICQNERGKRTLPIPNNDIFQSNESFIEGSAVPVFEALKSGIKGALAECVELVQAELLRRVRVIVTVITADDKCPSFLAKVRADKEESIFEMMDSLKARVQ</sequence>
<organism evidence="1 2">
    <name type="scientific">Favolaschia claudopus</name>
    <dbReference type="NCBI Taxonomy" id="2862362"/>
    <lineage>
        <taxon>Eukaryota</taxon>
        <taxon>Fungi</taxon>
        <taxon>Dikarya</taxon>
        <taxon>Basidiomycota</taxon>
        <taxon>Agaricomycotina</taxon>
        <taxon>Agaricomycetes</taxon>
        <taxon>Agaricomycetidae</taxon>
        <taxon>Agaricales</taxon>
        <taxon>Marasmiineae</taxon>
        <taxon>Mycenaceae</taxon>
        <taxon>Favolaschia</taxon>
    </lineage>
</organism>
<evidence type="ECO:0000313" key="1">
    <source>
        <dbReference type="EMBL" id="KAK7035008.1"/>
    </source>
</evidence>
<protein>
    <submittedName>
        <fullName evidence="1">Uncharacterized protein</fullName>
    </submittedName>
</protein>
<evidence type="ECO:0000313" key="2">
    <source>
        <dbReference type="Proteomes" id="UP001362999"/>
    </source>
</evidence>
<name>A0AAW0C7Q5_9AGAR</name>
<dbReference type="Proteomes" id="UP001362999">
    <property type="component" value="Unassembled WGS sequence"/>
</dbReference>
<comment type="caution">
    <text evidence="1">The sequence shown here is derived from an EMBL/GenBank/DDBJ whole genome shotgun (WGS) entry which is preliminary data.</text>
</comment>
<accession>A0AAW0C7Q5</accession>
<dbReference type="EMBL" id="JAWWNJ010000020">
    <property type="protein sequence ID" value="KAK7035008.1"/>
    <property type="molecule type" value="Genomic_DNA"/>
</dbReference>
<gene>
    <name evidence="1" type="ORF">R3P38DRAFT_700479</name>
</gene>
<reference evidence="1 2" key="1">
    <citation type="journal article" date="2024" name="J Genomics">
        <title>Draft genome sequencing and assembly of Favolaschia claudopus CIRM-BRFM 2984 isolated from oak limbs.</title>
        <authorList>
            <person name="Navarro D."/>
            <person name="Drula E."/>
            <person name="Chaduli D."/>
            <person name="Cazenave R."/>
            <person name="Ahrendt S."/>
            <person name="Wang J."/>
            <person name="Lipzen A."/>
            <person name="Daum C."/>
            <person name="Barry K."/>
            <person name="Grigoriev I.V."/>
            <person name="Favel A."/>
            <person name="Rosso M.N."/>
            <person name="Martin F."/>
        </authorList>
    </citation>
    <scope>NUCLEOTIDE SEQUENCE [LARGE SCALE GENOMIC DNA]</scope>
    <source>
        <strain evidence="1 2">CIRM-BRFM 2984</strain>
    </source>
</reference>
<dbReference type="AlphaFoldDB" id="A0AAW0C7Q5"/>